<dbReference type="SUPFAM" id="SSF55804">
    <property type="entry name" value="Phoshotransferase/anion transport protein"/>
    <property type="match status" value="1"/>
</dbReference>
<dbReference type="SUPFAM" id="SSF63520">
    <property type="entry name" value="PTS-regulatory domain, PRD"/>
    <property type="match status" value="1"/>
</dbReference>
<evidence type="ECO:0000259" key="5">
    <source>
        <dbReference type="PROSITE" id="PS51094"/>
    </source>
</evidence>
<dbReference type="Pfam" id="PF02302">
    <property type="entry name" value="PTS_IIB"/>
    <property type="match status" value="1"/>
</dbReference>
<name>A0ABZ2SR55_9ENTE</name>
<dbReference type="PROSITE" id="PS51099">
    <property type="entry name" value="PTS_EIIB_TYPE_2"/>
    <property type="match status" value="1"/>
</dbReference>
<dbReference type="InterPro" id="IPR036388">
    <property type="entry name" value="WH-like_DNA-bd_sf"/>
</dbReference>
<keyword evidence="2" id="KW-0677">Repeat</keyword>
<dbReference type="Pfam" id="PF08279">
    <property type="entry name" value="HTH_11"/>
    <property type="match status" value="1"/>
</dbReference>
<keyword evidence="4" id="KW-0804">Transcription</keyword>
<feature type="domain" description="PTS EIIA type-2" evidence="5">
    <location>
        <begin position="500"/>
        <end position="639"/>
    </location>
</feature>
<dbReference type="InterPro" id="IPR011608">
    <property type="entry name" value="PRD"/>
</dbReference>
<evidence type="ECO:0000259" key="7">
    <source>
        <dbReference type="PROSITE" id="PS51372"/>
    </source>
</evidence>
<feature type="domain" description="PTS EIIB type-2" evidence="6">
    <location>
        <begin position="399"/>
        <end position="488"/>
    </location>
</feature>
<dbReference type="InterPro" id="IPR003501">
    <property type="entry name" value="PTS_EIIB_2/3"/>
</dbReference>
<evidence type="ECO:0000256" key="2">
    <source>
        <dbReference type="ARBA" id="ARBA00022737"/>
    </source>
</evidence>
<dbReference type="EMBL" id="CP147251">
    <property type="protein sequence ID" value="WYJ77495.1"/>
    <property type="molecule type" value="Genomic_DNA"/>
</dbReference>
<dbReference type="InterPro" id="IPR013011">
    <property type="entry name" value="PTS_EIIB_2"/>
</dbReference>
<dbReference type="Pfam" id="PF00359">
    <property type="entry name" value="PTS_EIIA_2"/>
    <property type="match status" value="1"/>
</dbReference>
<dbReference type="PANTHER" id="PTHR30185">
    <property type="entry name" value="CRYPTIC BETA-GLUCOSIDE BGL OPERON ANTITERMINATOR"/>
    <property type="match status" value="1"/>
</dbReference>
<dbReference type="Proteomes" id="UP000664701">
    <property type="component" value="Chromosome"/>
</dbReference>
<dbReference type="InterPro" id="IPR036390">
    <property type="entry name" value="WH_DNA-bd_sf"/>
</dbReference>
<organism evidence="8 9">
    <name type="scientific">Candidatus Enterococcus lowellii</name>
    <dbReference type="NCBI Taxonomy" id="2230877"/>
    <lineage>
        <taxon>Bacteria</taxon>
        <taxon>Bacillati</taxon>
        <taxon>Bacillota</taxon>
        <taxon>Bacilli</taxon>
        <taxon>Lactobacillales</taxon>
        <taxon>Enterococcaceae</taxon>
        <taxon>Enterococcus</taxon>
    </lineage>
</organism>
<protein>
    <recommendedName>
        <fullName evidence="10">PTS system EIIA component</fullName>
    </recommendedName>
</protein>
<dbReference type="SUPFAM" id="SSF52794">
    <property type="entry name" value="PTS system IIB component-like"/>
    <property type="match status" value="1"/>
</dbReference>
<evidence type="ECO:0000256" key="3">
    <source>
        <dbReference type="ARBA" id="ARBA00023015"/>
    </source>
</evidence>
<proteinExistence type="predicted"/>
<dbReference type="Gene3D" id="3.40.50.2300">
    <property type="match status" value="1"/>
</dbReference>
<dbReference type="CDD" id="cd05568">
    <property type="entry name" value="PTS_IIB_bgl_like"/>
    <property type="match status" value="1"/>
</dbReference>
<dbReference type="SUPFAM" id="SSF46785">
    <property type="entry name" value="Winged helix' DNA-binding domain"/>
    <property type="match status" value="1"/>
</dbReference>
<dbReference type="PANTHER" id="PTHR30185:SF18">
    <property type="entry name" value="TRANSCRIPTIONAL REGULATOR MTLR"/>
    <property type="match status" value="1"/>
</dbReference>
<keyword evidence="9" id="KW-1185">Reference proteome</keyword>
<gene>
    <name evidence="8" type="ORF">DOK78_002133</name>
</gene>
<dbReference type="InterPro" id="IPR036634">
    <property type="entry name" value="PRD_sf"/>
</dbReference>
<reference evidence="8 9" key="1">
    <citation type="submission" date="2024-03" db="EMBL/GenBank/DDBJ databases">
        <title>The Genome Sequence of Enterococcus sp. DIV2402.</title>
        <authorList>
            <consortium name="The Broad Institute Genomics Platform"/>
            <consortium name="The Broad Institute Microbial Omics Core"/>
            <consortium name="The Broad Institute Genomic Center for Infectious Diseases"/>
            <person name="Earl A."/>
            <person name="Manson A."/>
            <person name="Gilmore M."/>
            <person name="Schwartman J."/>
            <person name="Shea T."/>
            <person name="Abouelleil A."/>
            <person name="Cao P."/>
            <person name="Chapman S."/>
            <person name="Cusick C."/>
            <person name="Young S."/>
            <person name="Neafsey D."/>
            <person name="Nusbaum C."/>
            <person name="Birren B."/>
        </authorList>
    </citation>
    <scope>NUCLEOTIDE SEQUENCE [LARGE SCALE GENOMIC DNA]</scope>
    <source>
        <strain evidence="8 9">DIV2402</strain>
    </source>
</reference>
<dbReference type="PROSITE" id="PS51372">
    <property type="entry name" value="PRD_2"/>
    <property type="match status" value="1"/>
</dbReference>
<sequence length="639" mass="74259">MLTKRQKELLELLESRDDFLTVQFIANKLGVSKRTIHSELNQLEDYIQSLGKYFEKKRGVGIVLRELKEQEYQKETDEVTDLYDTVTRRIDIMKILLFEERDVSFNHLSEMYMVSKTSISKDFEYIMRILRAGSNIELASDVHGTRISGSELDIQKACLQFNRYIISNSDFYYEDTIPMKMNVLASYYGDKIISVCTNILYNYVRDNSNAISDYYVQNVLNIFIILVYRSLNGHHIQENEETENAEYTLFFEESAVRLLHKAALRLNFSYTNEDVKFFSQHLISNRFESLPEESIDSVVVRELLTQVSEALSIDFSNDKKLEEQLINHIPPMIYRLRSNNKTDNPFTEQIKTEFSLTFNVIWVVLSEYEKILGISFNEDEIAFLTIYFQSAIERAKINRKILVICQMGIATSELLMNRIKNILPSLDTIEVASVAELEHIDVHQFDLVISTIKIEIPEKNILFVSPFLTDNDIEKIKKSGYQPSNINKINPLLASHHLKKFIQPDFIYMDTDFSSKEEVFNTIGSELVNKQFVTSEFVENLFQREKLGGTDLPSGTAVPHGNPIHVHQTVIVIVKNKKKFKWEKYYVDIIFLICIAKKDTSQTRRILADIYNIVDDSNMLKEMRGNFSKKDILKNLGSE</sequence>
<dbReference type="InterPro" id="IPR013196">
    <property type="entry name" value="HTH_11"/>
</dbReference>
<dbReference type="Gene3D" id="1.10.1790.10">
    <property type="entry name" value="PRD domain"/>
    <property type="match status" value="1"/>
</dbReference>
<evidence type="ECO:0008006" key="10">
    <source>
        <dbReference type="Google" id="ProtNLM"/>
    </source>
</evidence>
<keyword evidence="3" id="KW-0805">Transcription regulation</keyword>
<dbReference type="InterPro" id="IPR036095">
    <property type="entry name" value="PTS_EIIB-like_sf"/>
</dbReference>
<dbReference type="Gene3D" id="1.10.10.10">
    <property type="entry name" value="Winged helix-like DNA-binding domain superfamily/Winged helix DNA-binding domain"/>
    <property type="match status" value="2"/>
</dbReference>
<keyword evidence="1" id="KW-0808">Transferase</keyword>
<dbReference type="Gene3D" id="3.40.930.10">
    <property type="entry name" value="Mannitol-specific EII, Chain A"/>
    <property type="match status" value="1"/>
</dbReference>
<dbReference type="InterPro" id="IPR050661">
    <property type="entry name" value="BglG_antiterminators"/>
</dbReference>
<evidence type="ECO:0000256" key="4">
    <source>
        <dbReference type="ARBA" id="ARBA00023163"/>
    </source>
</evidence>
<dbReference type="InterPro" id="IPR016152">
    <property type="entry name" value="PTrfase/Anion_transptr"/>
</dbReference>
<evidence type="ECO:0000313" key="8">
    <source>
        <dbReference type="EMBL" id="WYJ77495.1"/>
    </source>
</evidence>
<evidence type="ECO:0000256" key="1">
    <source>
        <dbReference type="ARBA" id="ARBA00022679"/>
    </source>
</evidence>
<dbReference type="Pfam" id="PF00874">
    <property type="entry name" value="PRD"/>
    <property type="match status" value="1"/>
</dbReference>
<dbReference type="RefSeq" id="WP_207940382.1">
    <property type="nucleotide sequence ID" value="NZ_CP147251.1"/>
</dbReference>
<feature type="domain" description="PRD" evidence="7">
    <location>
        <begin position="291"/>
        <end position="398"/>
    </location>
</feature>
<evidence type="ECO:0000259" key="6">
    <source>
        <dbReference type="PROSITE" id="PS51099"/>
    </source>
</evidence>
<accession>A0ABZ2SR55</accession>
<dbReference type="PROSITE" id="PS51094">
    <property type="entry name" value="PTS_EIIA_TYPE_2"/>
    <property type="match status" value="1"/>
</dbReference>
<evidence type="ECO:0000313" key="9">
    <source>
        <dbReference type="Proteomes" id="UP000664701"/>
    </source>
</evidence>
<dbReference type="InterPro" id="IPR002178">
    <property type="entry name" value="PTS_EIIA_type-2_dom"/>
</dbReference>